<dbReference type="Pfam" id="PF00545">
    <property type="entry name" value="Ribonuclease"/>
    <property type="match status" value="1"/>
</dbReference>
<gene>
    <name evidence="5" type="ORF">HH216_05620</name>
</gene>
<dbReference type="RefSeq" id="WP_169549901.1">
    <property type="nucleotide sequence ID" value="NZ_CP051677.1"/>
</dbReference>
<sequence>MKPYLIPTFYRFTLFLCLLFSTVACRGNEQQQTQQTATNVQQQPTQREHRHHRHSERTADNQTNPPTNNTAAVPDYVQTVLTYVRQNRRAPQGYVGGRTFGNFEKLLPIQNSAGLRLRYQEWDVKPKVQGQNRGAERLITSSDDHAYYTRDHYRSFTEIK</sequence>
<keyword evidence="6" id="KW-1185">Reference proteome</keyword>
<proteinExistence type="predicted"/>
<name>A0A7L5DPK2_9BACT</name>
<dbReference type="AlphaFoldDB" id="A0A7L5DPK2"/>
<dbReference type="GO" id="GO:0003723">
    <property type="term" value="F:RNA binding"/>
    <property type="evidence" value="ECO:0007669"/>
    <property type="project" value="InterPro"/>
</dbReference>
<dbReference type="KEGG" id="srho:HH216_05620"/>
<accession>A0A7L5DPK2</accession>
<keyword evidence="4" id="KW-0732">Signal</keyword>
<dbReference type="GO" id="GO:0004521">
    <property type="term" value="F:RNA endonuclease activity"/>
    <property type="evidence" value="ECO:0007669"/>
    <property type="project" value="InterPro"/>
</dbReference>
<organism evidence="5 6">
    <name type="scientific">Spirosoma rhododendri</name>
    <dbReference type="NCBI Taxonomy" id="2728024"/>
    <lineage>
        <taxon>Bacteria</taxon>
        <taxon>Pseudomonadati</taxon>
        <taxon>Bacteroidota</taxon>
        <taxon>Cytophagia</taxon>
        <taxon>Cytophagales</taxon>
        <taxon>Cytophagaceae</taxon>
        <taxon>Spirosoma</taxon>
    </lineage>
</organism>
<evidence type="ECO:0000256" key="4">
    <source>
        <dbReference type="SAM" id="SignalP"/>
    </source>
</evidence>
<evidence type="ECO:0000256" key="3">
    <source>
        <dbReference type="SAM" id="MobiDB-lite"/>
    </source>
</evidence>
<keyword evidence="2" id="KW-0378">Hydrolase</keyword>
<dbReference type="PROSITE" id="PS51257">
    <property type="entry name" value="PROKAR_LIPOPROTEIN"/>
    <property type="match status" value="1"/>
</dbReference>
<reference evidence="5 6" key="1">
    <citation type="submission" date="2020-04" db="EMBL/GenBank/DDBJ databases">
        <title>Genome sequencing of novel species.</title>
        <authorList>
            <person name="Heo J."/>
            <person name="Kim S.-J."/>
            <person name="Kim J.-S."/>
            <person name="Hong S.-B."/>
            <person name="Kwon S.-W."/>
        </authorList>
    </citation>
    <scope>NUCLEOTIDE SEQUENCE [LARGE SCALE GENOMIC DNA]</scope>
    <source>
        <strain evidence="5 6">CJU-R4</strain>
    </source>
</reference>
<dbReference type="SUPFAM" id="SSF53933">
    <property type="entry name" value="Microbial ribonucleases"/>
    <property type="match status" value="1"/>
</dbReference>
<feature type="chain" id="PRO_5029609924" evidence="4">
    <location>
        <begin position="27"/>
        <end position="160"/>
    </location>
</feature>
<feature type="compositionally biased region" description="Low complexity" evidence="3">
    <location>
        <begin position="34"/>
        <end position="45"/>
    </location>
</feature>
<keyword evidence="1" id="KW-0540">Nuclease</keyword>
<dbReference type="InterPro" id="IPR016191">
    <property type="entry name" value="Ribonuclease/ribotoxin"/>
</dbReference>
<dbReference type="GO" id="GO:0016787">
    <property type="term" value="F:hydrolase activity"/>
    <property type="evidence" value="ECO:0007669"/>
    <property type="project" value="UniProtKB-KW"/>
</dbReference>
<protein>
    <submittedName>
        <fullName evidence="5">Ribonuclease</fullName>
    </submittedName>
</protein>
<feature type="compositionally biased region" description="Low complexity" evidence="3">
    <location>
        <begin position="60"/>
        <end position="72"/>
    </location>
</feature>
<feature type="region of interest" description="Disordered" evidence="3">
    <location>
        <begin position="34"/>
        <end position="72"/>
    </location>
</feature>
<dbReference type="Proteomes" id="UP000501128">
    <property type="component" value="Chromosome"/>
</dbReference>
<evidence type="ECO:0000256" key="1">
    <source>
        <dbReference type="ARBA" id="ARBA00022722"/>
    </source>
</evidence>
<dbReference type="InterPro" id="IPR000026">
    <property type="entry name" value="N1-like"/>
</dbReference>
<evidence type="ECO:0000313" key="5">
    <source>
        <dbReference type="EMBL" id="QJD77957.1"/>
    </source>
</evidence>
<feature type="signal peptide" evidence="4">
    <location>
        <begin position="1"/>
        <end position="26"/>
    </location>
</feature>
<dbReference type="EMBL" id="CP051677">
    <property type="protein sequence ID" value="QJD77957.1"/>
    <property type="molecule type" value="Genomic_DNA"/>
</dbReference>
<evidence type="ECO:0000256" key="2">
    <source>
        <dbReference type="ARBA" id="ARBA00022801"/>
    </source>
</evidence>
<evidence type="ECO:0000313" key="6">
    <source>
        <dbReference type="Proteomes" id="UP000501128"/>
    </source>
</evidence>
<dbReference type="Gene3D" id="3.10.450.30">
    <property type="entry name" value="Microbial ribonucleases"/>
    <property type="match status" value="1"/>
</dbReference>